<dbReference type="Proteomes" id="UP000042054">
    <property type="component" value="Unassembled WGS sequence"/>
</dbReference>
<gene>
    <name evidence="2" type="ORF">ERS008555_02522</name>
</gene>
<dbReference type="GO" id="GO:0009289">
    <property type="term" value="C:pilus"/>
    <property type="evidence" value="ECO:0007669"/>
    <property type="project" value="InterPro"/>
</dbReference>
<dbReference type="STRING" id="29485.CH64_2831"/>
<dbReference type="InterPro" id="IPR007540">
    <property type="entry name" value="Fimbrial_CS1-type"/>
</dbReference>
<dbReference type="PROSITE" id="PS51257">
    <property type="entry name" value="PROKAR_LIPOPROTEIN"/>
    <property type="match status" value="1"/>
</dbReference>
<dbReference type="RefSeq" id="WP_049616957.1">
    <property type="nucleotide sequence ID" value="NZ_CABIHW010000021.1"/>
</dbReference>
<feature type="signal peptide" evidence="1">
    <location>
        <begin position="1"/>
        <end position="22"/>
    </location>
</feature>
<evidence type="ECO:0000313" key="3">
    <source>
        <dbReference type="Proteomes" id="UP000042054"/>
    </source>
</evidence>
<evidence type="ECO:0000256" key="1">
    <source>
        <dbReference type="SAM" id="SignalP"/>
    </source>
</evidence>
<dbReference type="EMBL" id="CTKE01000012">
    <property type="protein sequence ID" value="CQI91935.1"/>
    <property type="molecule type" value="Genomic_DNA"/>
</dbReference>
<dbReference type="Pfam" id="PF04449">
    <property type="entry name" value="Fimbrial_CS1"/>
    <property type="match status" value="1"/>
</dbReference>
<keyword evidence="1" id="KW-0732">Signal</keyword>
<reference evidence="2 3" key="1">
    <citation type="submission" date="2015-03" db="EMBL/GenBank/DDBJ databases">
        <authorList>
            <person name="Murphy D."/>
        </authorList>
    </citation>
    <scope>NUCLEOTIDE SEQUENCE [LARGE SCALE GENOMIC DNA]</scope>
    <source>
        <strain evidence="2 3">68/02</strain>
    </source>
</reference>
<feature type="chain" id="PRO_5006709354" evidence="1">
    <location>
        <begin position="23"/>
        <end position="161"/>
    </location>
</feature>
<organism evidence="2 3">
    <name type="scientific">Yersinia rohdei</name>
    <dbReference type="NCBI Taxonomy" id="29485"/>
    <lineage>
        <taxon>Bacteria</taxon>
        <taxon>Pseudomonadati</taxon>
        <taxon>Pseudomonadota</taxon>
        <taxon>Gammaproteobacteria</taxon>
        <taxon>Enterobacterales</taxon>
        <taxon>Yersiniaceae</taxon>
        <taxon>Yersinia</taxon>
    </lineage>
</organism>
<sequence>MKKTLLSIMTVAALACSTVVSAQPVNKDISVTAEVNGAITMKKSNGDALNNISLEYNYTDNNGMYEYAENVTIASNTGAKVNIKLRSPLVLEGDASGEIKKFDDVVVRLGRIDLNEAGKTFALDASNEINGALTIKAKKPAEALSGETYTGTLQLAIEDEV</sequence>
<proteinExistence type="predicted"/>
<protein>
    <submittedName>
        <fullName evidence="2">Alpha-related fimbriae minor subunit 1</fullName>
    </submittedName>
</protein>
<name>A0A0U1HU87_YERRO</name>
<accession>A0A0U1HU87</accession>
<dbReference type="AlphaFoldDB" id="A0A0U1HU87"/>
<dbReference type="OrthoDB" id="6478953at2"/>
<evidence type="ECO:0000313" key="2">
    <source>
        <dbReference type="EMBL" id="CQI91935.1"/>
    </source>
</evidence>
<dbReference type="Gene3D" id="2.60.40.2040">
    <property type="entry name" value="CFA/I fimbrial subunit E, pilin domain"/>
    <property type="match status" value="1"/>
</dbReference>